<feature type="region of interest" description="Disordered" evidence="4">
    <location>
        <begin position="401"/>
        <end position="466"/>
    </location>
</feature>
<dbReference type="SMART" id="SM00710">
    <property type="entry name" value="PbH1"/>
    <property type="match status" value="6"/>
</dbReference>
<accession>A0ABU8YTH3</accession>
<reference evidence="6 7" key="1">
    <citation type="journal article" date="2020" name="Harmful Algae">
        <title>Molecular and morphological characterization of a novel dihydroanatoxin-a producing Microcoleus species (cyanobacteria) from the Russian River, California, USA.</title>
        <authorList>
            <person name="Conklin K.Y."/>
            <person name="Stancheva R."/>
            <person name="Otten T.G."/>
            <person name="Fadness R."/>
            <person name="Boyer G.L."/>
            <person name="Read B."/>
            <person name="Zhang X."/>
            <person name="Sheath R.G."/>
        </authorList>
    </citation>
    <scope>NUCLEOTIDE SEQUENCE [LARGE SCALE GENOMIC DNA]</scope>
    <source>
        <strain evidence="6 7">PTRS2</strain>
    </source>
</reference>
<evidence type="ECO:0000256" key="1">
    <source>
        <dbReference type="ARBA" id="ARBA00004906"/>
    </source>
</evidence>
<evidence type="ECO:0000256" key="4">
    <source>
        <dbReference type="SAM" id="MobiDB-lite"/>
    </source>
</evidence>
<gene>
    <name evidence="6" type="ORF">WMG39_22635</name>
</gene>
<dbReference type="NCBIfam" id="TIGR03804">
    <property type="entry name" value="para_beta_helix"/>
    <property type="match status" value="2"/>
</dbReference>
<dbReference type="RefSeq" id="WP_340541853.1">
    <property type="nucleotide sequence ID" value="NZ_JBBLXS010000398.1"/>
</dbReference>
<evidence type="ECO:0000259" key="5">
    <source>
        <dbReference type="Pfam" id="PF07602"/>
    </source>
</evidence>
<keyword evidence="7" id="KW-1185">Reference proteome</keyword>
<feature type="compositionally biased region" description="Polar residues" evidence="4">
    <location>
        <begin position="494"/>
        <end position="506"/>
    </location>
</feature>
<dbReference type="InterPro" id="IPR011050">
    <property type="entry name" value="Pectin_lyase_fold/virulence"/>
</dbReference>
<comment type="pathway">
    <text evidence="1">Protein modification; protein ubiquitination.</text>
</comment>
<dbReference type="PANTHER" id="PTHR22990">
    <property type="entry name" value="F-BOX ONLY PROTEIN"/>
    <property type="match status" value="1"/>
</dbReference>
<dbReference type="EMBL" id="JBBLXS010000398">
    <property type="protein sequence ID" value="MEK0187625.1"/>
    <property type="molecule type" value="Genomic_DNA"/>
</dbReference>
<dbReference type="InterPro" id="IPR012334">
    <property type="entry name" value="Pectin_lyas_fold"/>
</dbReference>
<dbReference type="InterPro" id="IPR022441">
    <property type="entry name" value="Para_beta_helix_rpt-2"/>
</dbReference>
<dbReference type="InterPro" id="IPR011459">
    <property type="entry name" value="DUF1565"/>
</dbReference>
<dbReference type="Gene3D" id="2.160.20.10">
    <property type="entry name" value="Single-stranded right-handed beta-helix, Pectin lyase-like"/>
    <property type="match status" value="1"/>
</dbReference>
<dbReference type="Proteomes" id="UP001384579">
    <property type="component" value="Unassembled WGS sequence"/>
</dbReference>
<feature type="region of interest" description="Disordered" evidence="4">
    <location>
        <begin position="494"/>
        <end position="523"/>
    </location>
</feature>
<evidence type="ECO:0000313" key="6">
    <source>
        <dbReference type="EMBL" id="MEK0187625.1"/>
    </source>
</evidence>
<feature type="compositionally biased region" description="Polar residues" evidence="4">
    <location>
        <begin position="15"/>
        <end position="31"/>
    </location>
</feature>
<dbReference type="Gene3D" id="3.30.1910.20">
    <property type="entry name" value="asparaginyl-tRNA synthetase, N-terminal domain"/>
    <property type="match status" value="1"/>
</dbReference>
<keyword evidence="3" id="KW-0833">Ubl conjugation pathway</keyword>
<keyword evidence="2" id="KW-0677">Repeat</keyword>
<dbReference type="SUPFAM" id="SSF51126">
    <property type="entry name" value="Pectin lyase-like"/>
    <property type="match status" value="1"/>
</dbReference>
<dbReference type="Pfam" id="PF07602">
    <property type="entry name" value="DUF1565"/>
    <property type="match status" value="1"/>
</dbReference>
<evidence type="ECO:0000256" key="2">
    <source>
        <dbReference type="ARBA" id="ARBA00022737"/>
    </source>
</evidence>
<protein>
    <submittedName>
        <fullName evidence="6">DUF1565 domain-containing protein</fullName>
    </submittedName>
</protein>
<dbReference type="InterPro" id="IPR051550">
    <property type="entry name" value="SCF-Subunits/Alg-Epimerases"/>
</dbReference>
<organism evidence="6 7">
    <name type="scientific">Microcoleus anatoxicus PTRS2</name>
    <dbReference type="NCBI Taxonomy" id="2705321"/>
    <lineage>
        <taxon>Bacteria</taxon>
        <taxon>Bacillati</taxon>
        <taxon>Cyanobacteriota</taxon>
        <taxon>Cyanophyceae</taxon>
        <taxon>Oscillatoriophycideae</taxon>
        <taxon>Oscillatoriales</taxon>
        <taxon>Microcoleaceae</taxon>
        <taxon>Microcoleus</taxon>
        <taxon>Microcoleus anatoxicus</taxon>
    </lineage>
</organism>
<feature type="compositionally biased region" description="Basic and acidic residues" evidence="4">
    <location>
        <begin position="1"/>
        <end position="14"/>
    </location>
</feature>
<feature type="compositionally biased region" description="Low complexity" evidence="4">
    <location>
        <begin position="434"/>
        <end position="450"/>
    </location>
</feature>
<sequence length="620" mass="65560">MLAEQAKRLRDKNPNRQGSSQFDRQNPTRNTGCETWLKDNKLRFFMLIYSKQSGCTGKRSPSKTLSSCLLLLFATVSLFKTQQCAIAAETPIVQIIAQAQQPEINILYVSSSGGSDTAGNGSDRDPFKTITYALSVAPPNTAILLAPGTYSAQTGEQFPILLQPNVTLQGNPNTRGQNIAIKGGGDFLSPTSAGQNITILAASGAKLSGVTVTNPNYRGYALWIESSSPTVVNNTFLGSTHDGISVVGNSRPMISGNLFSKNGANGITIYGTSQPEVRDNVFENTGFGVNVAEKASPLLIGNRITRNKDGVVVQAEATPVLRHNYIERNQRDGIVAIARALPDLGTMTEPGGNVIRNNGQHDVNNAAKGQIIQAYGNQLLSNRTTGQVQVAGTFNSPLSIGGPDLGLVAQPPRSGGPDSSLPVYTTAPLTPRVQRSPQRPLSSLSASPAPNRSTSGQTRLSPLLAPPSASSSAIAIPVPAPNSRSLAEISVQPSNVTPNFDSSSPVASEGKLPVPSRNIPLGRGGYVPTGLTGNSVADSGENAPSFDRALALGFRYRVVVDAQSQSDIARMQSLVPDAFRTFSNGRAVMQAGAFREQEKAEELLQMLTANGLNARIEEIK</sequence>
<name>A0ABU8YTH3_9CYAN</name>
<proteinExistence type="predicted"/>
<comment type="caution">
    <text evidence="6">The sequence shown here is derived from an EMBL/GenBank/DDBJ whole genome shotgun (WGS) entry which is preliminary data.</text>
</comment>
<feature type="region of interest" description="Disordered" evidence="4">
    <location>
        <begin position="1"/>
        <end position="31"/>
    </location>
</feature>
<feature type="domain" description="DUF1565" evidence="5">
    <location>
        <begin position="114"/>
        <end position="379"/>
    </location>
</feature>
<dbReference type="PANTHER" id="PTHR22990:SF15">
    <property type="entry name" value="F-BOX ONLY PROTEIN 10"/>
    <property type="match status" value="1"/>
</dbReference>
<dbReference type="InterPro" id="IPR006626">
    <property type="entry name" value="PbH1"/>
</dbReference>
<evidence type="ECO:0000313" key="7">
    <source>
        <dbReference type="Proteomes" id="UP001384579"/>
    </source>
</evidence>
<evidence type="ECO:0000256" key="3">
    <source>
        <dbReference type="ARBA" id="ARBA00022786"/>
    </source>
</evidence>